<accession>A0A248LFE4</accession>
<protein>
    <submittedName>
        <fullName evidence="1">Uncharacterized protein</fullName>
    </submittedName>
</protein>
<evidence type="ECO:0000313" key="1">
    <source>
        <dbReference type="EMBL" id="ASJ23185.1"/>
    </source>
</evidence>
<dbReference type="EMBL" id="CP022115">
    <property type="protein sequence ID" value="ASJ23185.1"/>
    <property type="molecule type" value="Genomic_DNA"/>
</dbReference>
<sequence>MPKTPIDENGDLEAGECNVGDASRLQQHHVIDAVTQPEPEEFPAQRNFRIRVLLAHPRHATAGVCRGWGYARHSIRSPKPSLRRQRLKMPRDALRDGAAEFDGDGVADQSPEGGKADFAFPGNELIGARKALEDGSLPQRNGTVLFRMPESAISEPIALRCHRGRRFIPFHAPIHPRIGSAGICLVAIGDQVFGPVPPCSSGARVNDALKVFLGQGCRRVQFVPRRRLAGSEGFQPADRLTYRLRRLLCRRDHLDVPMSRCQQHHPSAHLRHPILGAIHHLEPHLVFEASQRIDEIVKDLMLRYSRHILHGNNVRLGVFSEAGKMV</sequence>
<dbReference type="AlphaFoldDB" id="A0A248LFE4"/>
<evidence type="ECO:0000313" key="2">
    <source>
        <dbReference type="Proteomes" id="UP000197424"/>
    </source>
</evidence>
<gene>
    <name evidence="1" type="ORF">LHGZ1_0354</name>
</gene>
<reference evidence="2" key="1">
    <citation type="submission" date="2017-06" db="EMBL/GenBank/DDBJ databases">
        <title>Whole genome sequence of Laribacter hongkongensis LHGZ1.</title>
        <authorList>
            <person name="Chen D."/>
            <person name="Wu H."/>
            <person name="Chen J."/>
        </authorList>
    </citation>
    <scope>NUCLEOTIDE SEQUENCE [LARGE SCALE GENOMIC DNA]</scope>
    <source>
        <strain evidence="2">LHGZ1</strain>
    </source>
</reference>
<dbReference type="Proteomes" id="UP000197424">
    <property type="component" value="Chromosome"/>
</dbReference>
<proteinExistence type="predicted"/>
<name>A0A248LFE4_9NEIS</name>
<organism evidence="1 2">
    <name type="scientific">Laribacter hongkongensis</name>
    <dbReference type="NCBI Taxonomy" id="168471"/>
    <lineage>
        <taxon>Bacteria</taxon>
        <taxon>Pseudomonadati</taxon>
        <taxon>Pseudomonadota</taxon>
        <taxon>Betaproteobacteria</taxon>
        <taxon>Neisseriales</taxon>
        <taxon>Aquaspirillaceae</taxon>
        <taxon>Laribacter</taxon>
    </lineage>
</organism>